<protein>
    <submittedName>
        <fullName evidence="1">Uncharacterized protein</fullName>
    </submittedName>
</protein>
<evidence type="ECO:0000313" key="1">
    <source>
        <dbReference type="EMBL" id="DAF56686.1"/>
    </source>
</evidence>
<accession>A0A8S5T0E8</accession>
<dbReference type="EMBL" id="BK032721">
    <property type="protein sequence ID" value="DAF56686.1"/>
    <property type="molecule type" value="Genomic_DNA"/>
</dbReference>
<sequence length="335" mass="39992">MSDELAVFSALKHPLKIGTKLDINKNMQQTIEIVDCKWNEQENMYVYKCLVLSGKNNNTYKTLYSSSPHYIRNYKNLTTEIEEKTMIQYTVKSDDMPAITNDCPVYNEIEKTPEDFLVDIYNNYLESNHFNKMYAKLEDLQHILYIDKNKNCILSYEAKLFKYDMTVTYGEFGKSLCYIPRQDNLILKDKFICYAYKDFLKIIQEHFYEYNMYDEYKFILENDKHKNLKIGDEVYVIPLDWKYGVYRLEELTDNLELQVKKLIYKNDLEKHLKKYLISEISIYDNKLCFGVQNNTENFKVPSNLIYSVNEFTDNKDIILEKIINDVIKNNLKNSK</sequence>
<organism evidence="1">
    <name type="scientific">Myoviridae sp. ctWb16</name>
    <dbReference type="NCBI Taxonomy" id="2827690"/>
    <lineage>
        <taxon>Viruses</taxon>
        <taxon>Duplodnaviria</taxon>
        <taxon>Heunggongvirae</taxon>
        <taxon>Uroviricota</taxon>
        <taxon>Caudoviricetes</taxon>
    </lineage>
</organism>
<reference evidence="1" key="1">
    <citation type="journal article" date="2021" name="Proc. Natl. Acad. Sci. U.S.A.">
        <title>A Catalog of Tens of Thousands of Viruses from Human Metagenomes Reveals Hidden Associations with Chronic Diseases.</title>
        <authorList>
            <person name="Tisza M.J."/>
            <person name="Buck C.B."/>
        </authorList>
    </citation>
    <scope>NUCLEOTIDE SEQUENCE</scope>
    <source>
        <strain evidence="1">CtWb16</strain>
    </source>
</reference>
<proteinExistence type="predicted"/>
<name>A0A8S5T0E8_9CAUD</name>